<evidence type="ECO:0000259" key="3">
    <source>
        <dbReference type="PROSITE" id="PS51352"/>
    </source>
</evidence>
<evidence type="ECO:0000256" key="2">
    <source>
        <dbReference type="SAM" id="SignalP"/>
    </source>
</evidence>
<dbReference type="InterPro" id="IPR050553">
    <property type="entry name" value="Thioredoxin_ResA/DsbE_sf"/>
</dbReference>
<keyword evidence="5" id="KW-1185">Reference proteome</keyword>
<dbReference type="Proteomes" id="UP000788262">
    <property type="component" value="Unassembled WGS sequence"/>
</dbReference>
<protein>
    <submittedName>
        <fullName evidence="4">Redoxin domain-containing protein</fullName>
    </submittedName>
</protein>
<keyword evidence="2" id="KW-0732">Signal</keyword>
<dbReference type="Gene3D" id="3.40.30.10">
    <property type="entry name" value="Glutaredoxin"/>
    <property type="match status" value="1"/>
</dbReference>
<reference evidence="4 5" key="1">
    <citation type="submission" date="2021-02" db="EMBL/GenBank/DDBJ databases">
        <title>Whole genome sequencing of Streptomyces actuosus VRA1.</title>
        <authorList>
            <person name="Sen G."/>
            <person name="Sen A."/>
        </authorList>
    </citation>
    <scope>NUCLEOTIDE SEQUENCE [LARGE SCALE GENOMIC DNA]</scope>
    <source>
        <strain evidence="4 5">VRA1</strain>
    </source>
</reference>
<comment type="caution">
    <text evidence="4">The sequence shown here is derived from an EMBL/GenBank/DDBJ whole genome shotgun (WGS) entry which is preliminary data.</text>
</comment>
<proteinExistence type="predicted"/>
<dbReference type="SUPFAM" id="SSF52833">
    <property type="entry name" value="Thioredoxin-like"/>
    <property type="match status" value="1"/>
</dbReference>
<dbReference type="PROSITE" id="PS00194">
    <property type="entry name" value="THIOREDOXIN_1"/>
    <property type="match status" value="1"/>
</dbReference>
<evidence type="ECO:0000313" key="5">
    <source>
        <dbReference type="Proteomes" id="UP000788262"/>
    </source>
</evidence>
<dbReference type="InterPro" id="IPR036249">
    <property type="entry name" value="Thioredoxin-like_sf"/>
</dbReference>
<dbReference type="InterPro" id="IPR000866">
    <property type="entry name" value="AhpC/TSA"/>
</dbReference>
<dbReference type="Pfam" id="PF00578">
    <property type="entry name" value="AhpC-TSA"/>
    <property type="match status" value="1"/>
</dbReference>
<gene>
    <name evidence="4" type="ORF">JS756_00080</name>
</gene>
<dbReference type="PROSITE" id="PS51257">
    <property type="entry name" value="PROKAR_LIPOPROTEIN"/>
    <property type="match status" value="1"/>
</dbReference>
<name>A0ABS2VHH9_STRAS</name>
<feature type="region of interest" description="Disordered" evidence="1">
    <location>
        <begin position="26"/>
        <end position="62"/>
    </location>
</feature>
<dbReference type="InterPro" id="IPR017937">
    <property type="entry name" value="Thioredoxin_CS"/>
</dbReference>
<feature type="domain" description="Thioredoxin" evidence="3">
    <location>
        <begin position="61"/>
        <end position="198"/>
    </location>
</feature>
<feature type="compositionally biased region" description="Low complexity" evidence="1">
    <location>
        <begin position="29"/>
        <end position="47"/>
    </location>
</feature>
<accession>A0ABS2VHH9</accession>
<dbReference type="PANTHER" id="PTHR42852:SF17">
    <property type="entry name" value="THIOREDOXIN-LIKE PROTEIN HI_1115"/>
    <property type="match status" value="1"/>
</dbReference>
<organism evidence="4 5">
    <name type="scientific">Streptomyces actuosus</name>
    <dbReference type="NCBI Taxonomy" id="1885"/>
    <lineage>
        <taxon>Bacteria</taxon>
        <taxon>Bacillati</taxon>
        <taxon>Actinomycetota</taxon>
        <taxon>Actinomycetes</taxon>
        <taxon>Kitasatosporales</taxon>
        <taxon>Streptomycetaceae</taxon>
        <taxon>Streptomyces</taxon>
    </lineage>
</organism>
<dbReference type="RefSeq" id="WP_205380778.1">
    <property type="nucleotide sequence ID" value="NZ_JAFFZS010000001.1"/>
</dbReference>
<evidence type="ECO:0000256" key="1">
    <source>
        <dbReference type="SAM" id="MobiDB-lite"/>
    </source>
</evidence>
<dbReference type="InterPro" id="IPR013766">
    <property type="entry name" value="Thioredoxin_domain"/>
</dbReference>
<feature type="signal peptide" evidence="2">
    <location>
        <begin position="1"/>
        <end position="22"/>
    </location>
</feature>
<dbReference type="PROSITE" id="PS51352">
    <property type="entry name" value="THIOREDOXIN_2"/>
    <property type="match status" value="1"/>
</dbReference>
<dbReference type="EMBL" id="JAFFZS010000001">
    <property type="protein sequence ID" value="MBN0042534.1"/>
    <property type="molecule type" value="Genomic_DNA"/>
</dbReference>
<sequence length="198" mass="20225">MRARNLLPAAVAAALLTLTACGSGEGSTAAGDADAPPSRASSPARSSADSHDTGSGSGVSGAKAPRVLNFTATTVDGKPFDARTLAGKPTVLWFWAPWCPTCKGQAAETAKVADALRGRANVVGVAGLDDNDAMRAFVSDTATGSFPHLSDEAGEVWKRFEITEQSSYVILDRTAKTVYEGVLPGGKGLAEKVSALTG</sequence>
<dbReference type="PANTHER" id="PTHR42852">
    <property type="entry name" value="THIOL:DISULFIDE INTERCHANGE PROTEIN DSBE"/>
    <property type="match status" value="1"/>
</dbReference>
<evidence type="ECO:0000313" key="4">
    <source>
        <dbReference type="EMBL" id="MBN0042534.1"/>
    </source>
</evidence>
<feature type="chain" id="PRO_5045952693" evidence="2">
    <location>
        <begin position="23"/>
        <end position="198"/>
    </location>
</feature>